<evidence type="ECO:0000313" key="8">
    <source>
        <dbReference type="EMBL" id="QOY91610.1"/>
    </source>
</evidence>
<dbReference type="SUPFAM" id="SSF55194">
    <property type="entry name" value="Ribosome recycling factor, RRF"/>
    <property type="match status" value="1"/>
</dbReference>
<dbReference type="PANTHER" id="PTHR20982">
    <property type="entry name" value="RIBOSOME RECYCLING FACTOR"/>
    <property type="match status" value="1"/>
</dbReference>
<evidence type="ECO:0000313" key="9">
    <source>
        <dbReference type="Proteomes" id="UP000593892"/>
    </source>
</evidence>
<dbReference type="InterPro" id="IPR002661">
    <property type="entry name" value="Ribosome_recyc_fac"/>
</dbReference>
<dbReference type="InterPro" id="IPR023584">
    <property type="entry name" value="Ribosome_recyc_fac_dom"/>
</dbReference>
<dbReference type="FunFam" id="3.30.1360.40:FF:000001">
    <property type="entry name" value="Ribosome-recycling factor"/>
    <property type="match status" value="1"/>
</dbReference>
<protein>
    <recommendedName>
        <fullName evidence="6">Ribosome-recycling factor</fullName>
        <shortName evidence="6">RRF</shortName>
    </recommendedName>
    <alternativeName>
        <fullName evidence="6">Ribosome-releasing factor</fullName>
    </alternativeName>
</protein>
<dbReference type="RefSeq" id="WP_194453264.1">
    <property type="nucleotide sequence ID" value="NZ_CP063849.1"/>
</dbReference>
<dbReference type="AlphaFoldDB" id="A0A7S7NXI3"/>
<comment type="subcellular location">
    <subcellularLocation>
        <location evidence="1 6">Cytoplasm</location>
    </subcellularLocation>
</comment>
<organism evidence="8 9">
    <name type="scientific">Paludibaculum fermentans</name>
    <dbReference type="NCBI Taxonomy" id="1473598"/>
    <lineage>
        <taxon>Bacteria</taxon>
        <taxon>Pseudomonadati</taxon>
        <taxon>Acidobacteriota</taxon>
        <taxon>Terriglobia</taxon>
        <taxon>Bryobacterales</taxon>
        <taxon>Bryobacteraceae</taxon>
        <taxon>Paludibaculum</taxon>
    </lineage>
</organism>
<sequence>MKPGQQTSVPSGQFQNVKEVEASAKAKMEKVIAGLQHEMTSMRTGRASVNLFDGITVEAYGSQMPINHVATLHVPEPTLITIQPYDVSQMGLIEKAIRSSDLGLNPSNDGKQIRVPIPTLTEERRKDMVKHLHHVAEEHRVRLRNVRRDSNEAIKKLVKDKLISEDEDRRGHEETQKLTDAYITKIDQLAKGKEKDILEVK</sequence>
<name>A0A7S7NXI3_PALFE</name>
<dbReference type="CDD" id="cd00520">
    <property type="entry name" value="RRF"/>
    <property type="match status" value="1"/>
</dbReference>
<evidence type="ECO:0000259" key="7">
    <source>
        <dbReference type="Pfam" id="PF01765"/>
    </source>
</evidence>
<dbReference type="InterPro" id="IPR036191">
    <property type="entry name" value="RRF_sf"/>
</dbReference>
<feature type="domain" description="Ribosome recycling factor" evidence="7">
    <location>
        <begin position="35"/>
        <end position="198"/>
    </location>
</feature>
<evidence type="ECO:0000256" key="3">
    <source>
        <dbReference type="ARBA" id="ARBA00022490"/>
    </source>
</evidence>
<reference evidence="8 9" key="1">
    <citation type="submission" date="2020-10" db="EMBL/GenBank/DDBJ databases">
        <title>Complete genome sequence of Paludibaculum fermentans P105T, a facultatively anaerobic acidobacterium capable of dissimilatory Fe(III) reduction.</title>
        <authorList>
            <person name="Dedysh S.N."/>
            <person name="Beletsky A.V."/>
            <person name="Kulichevskaya I.S."/>
            <person name="Mardanov A.V."/>
            <person name="Ravin N.V."/>
        </authorList>
    </citation>
    <scope>NUCLEOTIDE SEQUENCE [LARGE SCALE GENOMIC DNA]</scope>
    <source>
        <strain evidence="8 9">P105</strain>
    </source>
</reference>
<evidence type="ECO:0000256" key="1">
    <source>
        <dbReference type="ARBA" id="ARBA00004496"/>
    </source>
</evidence>
<dbReference type="FunFam" id="1.10.132.20:FF:000001">
    <property type="entry name" value="Ribosome-recycling factor"/>
    <property type="match status" value="1"/>
</dbReference>
<dbReference type="Proteomes" id="UP000593892">
    <property type="component" value="Chromosome"/>
</dbReference>
<accession>A0A7S7NXI3</accession>
<proteinExistence type="inferred from homology"/>
<gene>
    <name evidence="6 8" type="primary">frr</name>
    <name evidence="8" type="ORF">IRI77_17185</name>
</gene>
<comment type="similarity">
    <text evidence="2 6">Belongs to the RRF family.</text>
</comment>
<dbReference type="HAMAP" id="MF_00040">
    <property type="entry name" value="RRF"/>
    <property type="match status" value="1"/>
</dbReference>
<dbReference type="NCBIfam" id="TIGR00496">
    <property type="entry name" value="frr"/>
    <property type="match status" value="1"/>
</dbReference>
<evidence type="ECO:0000256" key="5">
    <source>
        <dbReference type="ARBA" id="ARBA00025050"/>
    </source>
</evidence>
<keyword evidence="4 6" id="KW-0648">Protein biosynthesis</keyword>
<keyword evidence="9" id="KW-1185">Reference proteome</keyword>
<comment type="function">
    <text evidence="5 6">Responsible for the release of ribosomes from messenger RNA at the termination of protein biosynthesis. May increase the efficiency of translation by recycling ribosomes from one round of translation to another.</text>
</comment>
<dbReference type="KEGG" id="pfer:IRI77_17185"/>
<dbReference type="EMBL" id="CP063849">
    <property type="protein sequence ID" value="QOY91610.1"/>
    <property type="molecule type" value="Genomic_DNA"/>
</dbReference>
<dbReference type="Pfam" id="PF01765">
    <property type="entry name" value="RRF"/>
    <property type="match status" value="1"/>
</dbReference>
<evidence type="ECO:0000256" key="6">
    <source>
        <dbReference type="HAMAP-Rule" id="MF_00040"/>
    </source>
</evidence>
<dbReference type="Gene3D" id="1.10.132.20">
    <property type="entry name" value="Ribosome-recycling factor"/>
    <property type="match status" value="1"/>
</dbReference>
<dbReference type="GO" id="GO:0005737">
    <property type="term" value="C:cytoplasm"/>
    <property type="evidence" value="ECO:0007669"/>
    <property type="project" value="UniProtKB-SubCell"/>
</dbReference>
<dbReference type="Gene3D" id="3.30.1360.40">
    <property type="match status" value="1"/>
</dbReference>
<dbReference type="GO" id="GO:0043023">
    <property type="term" value="F:ribosomal large subunit binding"/>
    <property type="evidence" value="ECO:0007669"/>
    <property type="project" value="TreeGrafter"/>
</dbReference>
<evidence type="ECO:0000256" key="4">
    <source>
        <dbReference type="ARBA" id="ARBA00022917"/>
    </source>
</evidence>
<keyword evidence="3 6" id="KW-0963">Cytoplasm</keyword>
<evidence type="ECO:0000256" key="2">
    <source>
        <dbReference type="ARBA" id="ARBA00005912"/>
    </source>
</evidence>
<dbReference type="GO" id="GO:0006415">
    <property type="term" value="P:translational termination"/>
    <property type="evidence" value="ECO:0007669"/>
    <property type="project" value="UniProtKB-UniRule"/>
</dbReference>
<dbReference type="PANTHER" id="PTHR20982:SF3">
    <property type="entry name" value="MITOCHONDRIAL RIBOSOME RECYCLING FACTOR PSEUDO 1"/>
    <property type="match status" value="1"/>
</dbReference>